<reference evidence="2 3" key="1">
    <citation type="submission" date="2016-10" db="EMBL/GenBank/DDBJ databases">
        <authorList>
            <person name="Varghese N."/>
        </authorList>
    </citation>
    <scope>NUCLEOTIDE SEQUENCE [LARGE SCALE GENOMIC DNA]</scope>
</reference>
<keyword evidence="1" id="KW-0732">Signal</keyword>
<evidence type="ECO:0000256" key="1">
    <source>
        <dbReference type="SAM" id="SignalP"/>
    </source>
</evidence>
<protein>
    <submittedName>
        <fullName evidence="2">Uncharacterized protein</fullName>
    </submittedName>
</protein>
<sequence>MHLTNLLLALALTVTSTVAQSGDQPDLQPRELPSCAPCHQRCRDDRGAQSRHWLIDCYNGCTRIGEC</sequence>
<name>A0A1Y6M0C2_ZYMTR</name>
<gene>
    <name evidence="2" type="ORF">ZT1A5_G9826</name>
</gene>
<feature type="chain" id="PRO_5013232552" evidence="1">
    <location>
        <begin position="20"/>
        <end position="67"/>
    </location>
</feature>
<feature type="signal peptide" evidence="1">
    <location>
        <begin position="1"/>
        <end position="19"/>
    </location>
</feature>
<proteinExistence type="predicted"/>
<evidence type="ECO:0000313" key="3">
    <source>
        <dbReference type="Proteomes" id="UP000215453"/>
    </source>
</evidence>
<evidence type="ECO:0000313" key="2">
    <source>
        <dbReference type="EMBL" id="SMY28381.1"/>
    </source>
</evidence>
<organism evidence="2 3">
    <name type="scientific">Zymoseptoria tritici ST99CH_1A5</name>
    <dbReference type="NCBI Taxonomy" id="1276529"/>
    <lineage>
        <taxon>Eukaryota</taxon>
        <taxon>Fungi</taxon>
        <taxon>Dikarya</taxon>
        <taxon>Ascomycota</taxon>
        <taxon>Pezizomycotina</taxon>
        <taxon>Dothideomycetes</taxon>
        <taxon>Dothideomycetidae</taxon>
        <taxon>Mycosphaerellales</taxon>
        <taxon>Mycosphaerellaceae</taxon>
        <taxon>Zymoseptoria</taxon>
    </lineage>
</organism>
<accession>A0A1Y6M0C2</accession>
<dbReference type="EMBL" id="LT882685">
    <property type="protein sequence ID" value="SMY28381.1"/>
    <property type="molecule type" value="Genomic_DNA"/>
</dbReference>
<dbReference type="Proteomes" id="UP000215453">
    <property type="component" value="Chromosome 10"/>
</dbReference>
<dbReference type="AlphaFoldDB" id="A0A1Y6M0C2"/>